<dbReference type="EMBL" id="LR134182">
    <property type="protein sequence ID" value="VEB45354.1"/>
    <property type="molecule type" value="Genomic_DNA"/>
</dbReference>
<accession>A0A3S5DLX6</accession>
<organism evidence="1 2">
    <name type="scientific">Chromobacterium violaceum</name>
    <dbReference type="NCBI Taxonomy" id="536"/>
    <lineage>
        <taxon>Bacteria</taxon>
        <taxon>Pseudomonadati</taxon>
        <taxon>Pseudomonadota</taxon>
        <taxon>Betaproteobacteria</taxon>
        <taxon>Neisseriales</taxon>
        <taxon>Chromobacteriaceae</taxon>
        <taxon>Chromobacterium</taxon>
    </lineage>
</organism>
<name>A0A3S5DLX6_CHRVL</name>
<dbReference type="AlphaFoldDB" id="A0A3S5DLX6"/>
<sequence>MKPADEDEDIASRLMSLQGDCPLLISLFDERDRLRYANPAFCAALAWRRTNASAGSN</sequence>
<protein>
    <recommendedName>
        <fullName evidence="3">PAS domain-containing protein</fullName>
    </recommendedName>
</protein>
<gene>
    <name evidence="1" type="ORF">NCTC9695_05865</name>
</gene>
<dbReference type="Proteomes" id="UP000275777">
    <property type="component" value="Chromosome"/>
</dbReference>
<evidence type="ECO:0000313" key="2">
    <source>
        <dbReference type="Proteomes" id="UP000275777"/>
    </source>
</evidence>
<proteinExistence type="predicted"/>
<evidence type="ECO:0000313" key="1">
    <source>
        <dbReference type="EMBL" id="VEB45354.1"/>
    </source>
</evidence>
<evidence type="ECO:0008006" key="3">
    <source>
        <dbReference type="Google" id="ProtNLM"/>
    </source>
</evidence>
<reference evidence="1 2" key="1">
    <citation type="submission" date="2018-12" db="EMBL/GenBank/DDBJ databases">
        <authorList>
            <consortium name="Pathogen Informatics"/>
        </authorList>
    </citation>
    <scope>NUCLEOTIDE SEQUENCE [LARGE SCALE GENOMIC DNA]</scope>
    <source>
        <strain evidence="1 2">NCTC9695</strain>
    </source>
</reference>